<keyword evidence="3" id="KW-1133">Transmembrane helix</keyword>
<feature type="compositionally biased region" description="Polar residues" evidence="2">
    <location>
        <begin position="302"/>
        <end position="337"/>
    </location>
</feature>
<dbReference type="EMBL" id="CAHIKZ030000140">
    <property type="protein sequence ID" value="CAE1155268.1"/>
    <property type="molecule type" value="Genomic_DNA"/>
</dbReference>
<evidence type="ECO:0000256" key="1">
    <source>
        <dbReference type="SAM" id="Coils"/>
    </source>
</evidence>
<keyword evidence="5" id="KW-1185">Reference proteome</keyword>
<comment type="caution">
    <text evidence="4">The sequence shown here is derived from an EMBL/GenBank/DDBJ whole genome shotgun (WGS) entry which is preliminary data.</text>
</comment>
<organism evidence="4 5">
    <name type="scientific">Acanthosepion pharaonis</name>
    <name type="common">Pharaoh cuttlefish</name>
    <name type="synonym">Sepia pharaonis</name>
    <dbReference type="NCBI Taxonomy" id="158019"/>
    <lineage>
        <taxon>Eukaryota</taxon>
        <taxon>Metazoa</taxon>
        <taxon>Spiralia</taxon>
        <taxon>Lophotrochozoa</taxon>
        <taxon>Mollusca</taxon>
        <taxon>Cephalopoda</taxon>
        <taxon>Coleoidea</taxon>
        <taxon>Decapodiformes</taxon>
        <taxon>Sepiida</taxon>
        <taxon>Sepiina</taxon>
        <taxon>Sepiidae</taxon>
        <taxon>Acanthosepion</taxon>
    </lineage>
</organism>
<feature type="compositionally biased region" description="Acidic residues" evidence="2">
    <location>
        <begin position="113"/>
        <end position="125"/>
    </location>
</feature>
<feature type="compositionally biased region" description="Basic and acidic residues" evidence="2">
    <location>
        <begin position="354"/>
        <end position="368"/>
    </location>
</feature>
<evidence type="ECO:0000313" key="5">
    <source>
        <dbReference type="Proteomes" id="UP000597762"/>
    </source>
</evidence>
<feature type="transmembrane region" description="Helical" evidence="3">
    <location>
        <begin position="85"/>
        <end position="101"/>
    </location>
</feature>
<accession>A0A812AS47</accession>
<feature type="coiled-coil region" evidence="1">
    <location>
        <begin position="479"/>
        <end position="520"/>
    </location>
</feature>
<evidence type="ECO:0000256" key="2">
    <source>
        <dbReference type="SAM" id="MobiDB-lite"/>
    </source>
</evidence>
<evidence type="ECO:0000256" key="3">
    <source>
        <dbReference type="SAM" id="Phobius"/>
    </source>
</evidence>
<dbReference type="OrthoDB" id="6022771at2759"/>
<feature type="compositionally biased region" description="Basic and acidic residues" evidence="2">
    <location>
        <begin position="166"/>
        <end position="178"/>
    </location>
</feature>
<dbReference type="AlphaFoldDB" id="A0A812AS47"/>
<gene>
    <name evidence="4" type="ORF">SPHA_4426</name>
</gene>
<keyword evidence="1" id="KW-0175">Coiled coil</keyword>
<feature type="region of interest" description="Disordered" evidence="2">
    <location>
        <begin position="162"/>
        <end position="200"/>
    </location>
</feature>
<feature type="compositionally biased region" description="Polar residues" evidence="2">
    <location>
        <begin position="378"/>
        <end position="391"/>
    </location>
</feature>
<keyword evidence="3" id="KW-0812">Transmembrane</keyword>
<feature type="region of interest" description="Disordered" evidence="2">
    <location>
        <begin position="297"/>
        <end position="395"/>
    </location>
</feature>
<evidence type="ECO:0000313" key="4">
    <source>
        <dbReference type="EMBL" id="CAE1155268.1"/>
    </source>
</evidence>
<dbReference type="Proteomes" id="UP000597762">
    <property type="component" value="Unassembled WGS sequence"/>
</dbReference>
<feature type="region of interest" description="Disordered" evidence="2">
    <location>
        <begin position="110"/>
        <end position="140"/>
    </location>
</feature>
<feature type="compositionally biased region" description="Polar residues" evidence="2">
    <location>
        <begin position="127"/>
        <end position="136"/>
    </location>
</feature>
<feature type="compositionally biased region" description="Polar residues" evidence="2">
    <location>
        <begin position="180"/>
        <end position="190"/>
    </location>
</feature>
<protein>
    <submittedName>
        <fullName evidence="4">Uncharacterized protein</fullName>
    </submittedName>
</protein>
<proteinExistence type="predicted"/>
<feature type="transmembrane region" description="Helical" evidence="3">
    <location>
        <begin position="58"/>
        <end position="79"/>
    </location>
</feature>
<name>A0A812AS47_ACAPH</name>
<reference evidence="4" key="1">
    <citation type="submission" date="2021-01" db="EMBL/GenBank/DDBJ databases">
        <authorList>
            <person name="Li R."/>
            <person name="Bekaert M."/>
        </authorList>
    </citation>
    <scope>NUCLEOTIDE SEQUENCE</scope>
    <source>
        <strain evidence="4">Farmed</strain>
    </source>
</reference>
<feature type="transmembrane region" description="Helical" evidence="3">
    <location>
        <begin position="443"/>
        <end position="464"/>
    </location>
</feature>
<keyword evidence="3" id="KW-0472">Membrane</keyword>
<sequence>MHILFLSTQHLPPSFLNHTQTLFSHTSTGFFLRTHISNRKHVHASLCKLFFHCTRTDFFLCFLFGFFFFFSFSSFSFFSFSFGETFFFFFLSFFFFFFFFLKKEPAESLPETEKDETEIEEEEESAPTRSEANKQSNTKEDSITQHVDEIMNAYHQINQELHGTNKKVDATSKDEHIKTKPQNEPSSQISEPKPKFTETTYQSPDIIKDPMQTTHTDVLQQAHQTHSQESVSLTQVHDDTTSRLIQSTPVTTTFTSKSLYTVFDGTTLFDGVTPGNEAPQTATVSRFIPDQTATVSRFIPDQTASSESSRPVSVNIEPSTSPFVTPNSNFDPSSGQDTVIKKTLAMQPDLENVPSRERQREDISKSSHGDPSIGFSGKSVSQSTKQHSSAEITEKAKDNLTTHEFGNLMKFIEVYMKSILDMCPTVLQNFLEQELFGIPPTLLLFYIIFAISFSLFFIVICTCFSNPTQKPRTDPVVIIRNLEEKLFVITKEKENLEDDIQAMKENVSTLQQNVELQKTSTGSVESDLQHQKVSCLFF</sequence>